<dbReference type="AlphaFoldDB" id="W1PSH0"/>
<dbReference type="PANTHER" id="PTHR48027">
    <property type="entry name" value="HETEROGENEOUS NUCLEAR RIBONUCLEOPROTEIN 87F-RELATED"/>
    <property type="match status" value="1"/>
</dbReference>
<gene>
    <name evidence="4" type="ORF">AMTR_s00168p00066520</name>
</gene>
<keyword evidence="1 2" id="KW-0694">RNA-binding</keyword>
<evidence type="ECO:0000313" key="4">
    <source>
        <dbReference type="EMBL" id="ERN10180.1"/>
    </source>
</evidence>
<dbReference type="Gene3D" id="3.30.70.330">
    <property type="match status" value="1"/>
</dbReference>
<dbReference type="InterPro" id="IPR012677">
    <property type="entry name" value="Nucleotide-bd_a/b_plait_sf"/>
</dbReference>
<dbReference type="GO" id="GO:0048026">
    <property type="term" value="P:positive regulation of mRNA splicing, via spliceosome"/>
    <property type="evidence" value="ECO:0000318"/>
    <property type="project" value="GO_Central"/>
</dbReference>
<dbReference type="SMART" id="SM00360">
    <property type="entry name" value="RRM"/>
    <property type="match status" value="1"/>
</dbReference>
<dbReference type="SUPFAM" id="SSF54928">
    <property type="entry name" value="RNA-binding domain, RBD"/>
    <property type="match status" value="1"/>
</dbReference>
<evidence type="ECO:0000256" key="1">
    <source>
        <dbReference type="ARBA" id="ARBA00022884"/>
    </source>
</evidence>
<dbReference type="eggNOG" id="ENOG502S851">
    <property type="taxonomic scope" value="Eukaryota"/>
</dbReference>
<feature type="domain" description="RRM" evidence="3">
    <location>
        <begin position="32"/>
        <end position="110"/>
    </location>
</feature>
<dbReference type="Proteomes" id="UP000017836">
    <property type="component" value="Unassembled WGS sequence"/>
</dbReference>
<protein>
    <recommendedName>
        <fullName evidence="3">RRM domain-containing protein</fullName>
    </recommendedName>
</protein>
<name>W1PSH0_AMBTC</name>
<dbReference type="STRING" id="13333.W1PSH0"/>
<dbReference type="OMA" id="ATWMGRD"/>
<dbReference type="HOGENOM" id="CLU_012062_28_4_1"/>
<dbReference type="Gramene" id="ERN10180">
    <property type="protein sequence ID" value="ERN10180"/>
    <property type="gene ID" value="AMTR_s00168p00066520"/>
</dbReference>
<dbReference type="KEGG" id="atr:18438351"/>
<keyword evidence="5" id="KW-1185">Reference proteome</keyword>
<dbReference type="GO" id="GO:0005681">
    <property type="term" value="C:spliceosomal complex"/>
    <property type="evidence" value="ECO:0000318"/>
    <property type="project" value="GO_Central"/>
</dbReference>
<evidence type="ECO:0000256" key="2">
    <source>
        <dbReference type="PROSITE-ProRule" id="PRU00176"/>
    </source>
</evidence>
<dbReference type="InterPro" id="IPR035979">
    <property type="entry name" value="RBD_domain_sf"/>
</dbReference>
<dbReference type="OrthoDB" id="439808at2759"/>
<dbReference type="InterPro" id="IPR052462">
    <property type="entry name" value="SLIRP/GR-RBP-like"/>
</dbReference>
<evidence type="ECO:0000259" key="3">
    <source>
        <dbReference type="PROSITE" id="PS50102"/>
    </source>
</evidence>
<reference evidence="5" key="1">
    <citation type="journal article" date="2013" name="Science">
        <title>The Amborella genome and the evolution of flowering plants.</title>
        <authorList>
            <consortium name="Amborella Genome Project"/>
        </authorList>
    </citation>
    <scope>NUCLEOTIDE SEQUENCE [LARGE SCALE GENOMIC DNA]</scope>
</reference>
<proteinExistence type="predicted"/>
<dbReference type="InterPro" id="IPR000504">
    <property type="entry name" value="RRM_dom"/>
</dbReference>
<evidence type="ECO:0000313" key="5">
    <source>
        <dbReference type="Proteomes" id="UP000017836"/>
    </source>
</evidence>
<organism evidence="4 5">
    <name type="scientific">Amborella trichopoda</name>
    <dbReference type="NCBI Taxonomy" id="13333"/>
    <lineage>
        <taxon>Eukaryota</taxon>
        <taxon>Viridiplantae</taxon>
        <taxon>Streptophyta</taxon>
        <taxon>Embryophyta</taxon>
        <taxon>Tracheophyta</taxon>
        <taxon>Spermatophyta</taxon>
        <taxon>Magnoliopsida</taxon>
        <taxon>Amborellales</taxon>
        <taxon>Amborellaceae</taxon>
        <taxon>Amborella</taxon>
    </lineage>
</organism>
<dbReference type="PROSITE" id="PS50102">
    <property type="entry name" value="RRM"/>
    <property type="match status" value="1"/>
</dbReference>
<accession>W1PSH0</accession>
<dbReference type="GO" id="GO:0003723">
    <property type="term" value="F:RNA binding"/>
    <property type="evidence" value="ECO:0000318"/>
    <property type="project" value="GO_Central"/>
</dbReference>
<dbReference type="Pfam" id="PF00076">
    <property type="entry name" value="RRM_1"/>
    <property type="match status" value="1"/>
</dbReference>
<sequence>MGFFLGRTKIISGLAKPLLLSNRPAFSRGFSSELFVSRLSFYSTEQSLKDAFSPFGEVIEARLVIDKATLRPKGYGFIRYQSEIEAQKAMKAMDGRFLGGRLIFVEVAKPRPEVGDDASQVMGSS</sequence>
<dbReference type="EMBL" id="KI392963">
    <property type="protein sequence ID" value="ERN10180.1"/>
    <property type="molecule type" value="Genomic_DNA"/>
</dbReference>